<comment type="subcellular location">
    <subcellularLocation>
        <location evidence="1">Cell membrane</location>
        <topology evidence="1">Multi-pass membrane protein</topology>
    </subcellularLocation>
</comment>
<dbReference type="PANTHER" id="PTHR32309:SF13">
    <property type="entry name" value="FERRIC ENTEROBACTIN TRANSPORT PROTEIN FEPE"/>
    <property type="match status" value="1"/>
</dbReference>
<proteinExistence type="predicted"/>
<keyword evidence="3 7" id="KW-0812">Transmembrane</keyword>
<dbReference type="GO" id="GO:0005886">
    <property type="term" value="C:plasma membrane"/>
    <property type="evidence" value="ECO:0007669"/>
    <property type="project" value="UniProtKB-SubCell"/>
</dbReference>
<dbReference type="InterPro" id="IPR003856">
    <property type="entry name" value="LPS_length_determ_N"/>
</dbReference>
<gene>
    <name evidence="10" type="ORF">JJB09_00690</name>
</gene>
<evidence type="ECO:0000256" key="4">
    <source>
        <dbReference type="ARBA" id="ARBA00022989"/>
    </source>
</evidence>
<evidence type="ECO:0000313" key="10">
    <source>
        <dbReference type="EMBL" id="MBL0370531.1"/>
    </source>
</evidence>
<feature type="domain" description="Polysaccharide chain length determinant N-terminal" evidence="8">
    <location>
        <begin position="1"/>
        <end position="94"/>
    </location>
</feature>
<dbReference type="Proteomes" id="UP000633219">
    <property type="component" value="Unassembled WGS sequence"/>
</dbReference>
<keyword evidence="5 7" id="KW-0472">Membrane</keyword>
<feature type="domain" description="Tyrosine-protein kinase G-rich" evidence="9">
    <location>
        <begin position="355"/>
        <end position="428"/>
    </location>
</feature>
<dbReference type="Pfam" id="PF02706">
    <property type="entry name" value="Wzz"/>
    <property type="match status" value="1"/>
</dbReference>
<name>A0A936YPS3_9HYPH</name>
<dbReference type="InterPro" id="IPR032807">
    <property type="entry name" value="GNVR"/>
</dbReference>
<dbReference type="Pfam" id="PF13807">
    <property type="entry name" value="GNVR"/>
    <property type="match status" value="1"/>
</dbReference>
<evidence type="ECO:0000256" key="3">
    <source>
        <dbReference type="ARBA" id="ARBA00022692"/>
    </source>
</evidence>
<keyword evidence="11" id="KW-1185">Reference proteome</keyword>
<evidence type="ECO:0000256" key="1">
    <source>
        <dbReference type="ARBA" id="ARBA00004651"/>
    </source>
</evidence>
<dbReference type="InterPro" id="IPR050445">
    <property type="entry name" value="Bact_polysacc_biosynth/exp"/>
</dbReference>
<evidence type="ECO:0000313" key="11">
    <source>
        <dbReference type="Proteomes" id="UP000633219"/>
    </source>
</evidence>
<reference evidence="10" key="1">
    <citation type="submission" date="2021-01" db="EMBL/GenBank/DDBJ databases">
        <title>Rhizobium sp. strain KVB221 16S ribosomal RNA gene Genome sequencing and assembly.</title>
        <authorList>
            <person name="Kang M."/>
        </authorList>
    </citation>
    <scope>NUCLEOTIDE SEQUENCE</scope>
    <source>
        <strain evidence="10">KVB221</strain>
    </source>
</reference>
<dbReference type="AlphaFoldDB" id="A0A936YPS3"/>
<keyword evidence="2" id="KW-1003">Cell membrane</keyword>
<evidence type="ECO:0000256" key="6">
    <source>
        <dbReference type="SAM" id="Coils"/>
    </source>
</evidence>
<evidence type="ECO:0000256" key="5">
    <source>
        <dbReference type="ARBA" id="ARBA00023136"/>
    </source>
</evidence>
<evidence type="ECO:0000259" key="9">
    <source>
        <dbReference type="Pfam" id="PF13807"/>
    </source>
</evidence>
<protein>
    <submittedName>
        <fullName evidence="10">GumC family protein</fullName>
    </submittedName>
</protein>
<evidence type="ECO:0000256" key="7">
    <source>
        <dbReference type="SAM" id="Phobius"/>
    </source>
</evidence>
<evidence type="ECO:0000259" key="8">
    <source>
        <dbReference type="Pfam" id="PF02706"/>
    </source>
</evidence>
<dbReference type="PANTHER" id="PTHR32309">
    <property type="entry name" value="TYROSINE-PROTEIN KINASE"/>
    <property type="match status" value="1"/>
</dbReference>
<dbReference type="EMBL" id="JAEQNC010000001">
    <property type="protein sequence ID" value="MBL0370531.1"/>
    <property type="molecule type" value="Genomic_DNA"/>
</dbReference>
<comment type="caution">
    <text evidence="10">The sequence shown here is derived from an EMBL/GenBank/DDBJ whole genome shotgun (WGS) entry which is preliminary data.</text>
</comment>
<keyword evidence="4 7" id="KW-1133">Transmembrane helix</keyword>
<feature type="transmembrane region" description="Helical" evidence="7">
    <location>
        <begin position="14"/>
        <end position="34"/>
    </location>
</feature>
<organism evidence="10 11">
    <name type="scientific">Rhizobium setariae</name>
    <dbReference type="NCBI Taxonomy" id="2801340"/>
    <lineage>
        <taxon>Bacteria</taxon>
        <taxon>Pseudomonadati</taxon>
        <taxon>Pseudomonadota</taxon>
        <taxon>Alphaproteobacteria</taxon>
        <taxon>Hyphomicrobiales</taxon>
        <taxon>Rhizobiaceae</taxon>
        <taxon>Rhizobium/Agrobacterium group</taxon>
        <taxon>Rhizobium</taxon>
    </lineage>
</organism>
<dbReference type="GO" id="GO:0004713">
    <property type="term" value="F:protein tyrosine kinase activity"/>
    <property type="evidence" value="ECO:0007669"/>
    <property type="project" value="TreeGrafter"/>
</dbReference>
<dbReference type="RefSeq" id="WP_201651794.1">
    <property type="nucleotide sequence ID" value="NZ_JAEQNC010000001.1"/>
</dbReference>
<feature type="transmembrane region" description="Helical" evidence="7">
    <location>
        <begin position="406"/>
        <end position="426"/>
    </location>
</feature>
<evidence type="ECO:0000256" key="2">
    <source>
        <dbReference type="ARBA" id="ARBA00022475"/>
    </source>
</evidence>
<feature type="coiled-coil region" evidence="6">
    <location>
        <begin position="315"/>
        <end position="373"/>
    </location>
</feature>
<keyword evidence="6" id="KW-0175">Coiled coil</keyword>
<accession>A0A936YPS3</accession>
<sequence>MDVFQLPGILRKRWIYVLAPTILFVAFALAYVVVVKPTIPVTTDILIDPQGLIAEKSDLVPAASSAGNQDSAVLESQIYVMQSSEILDVVVDKLDLTKDGFLFRGNLANKDFARTATVTALQKHLSIERAGQSFVLTLTVKHSDPAKGAEIANAIASVYLKKDHEARNDASSRASGAFELQAETLAARVRKAETELEAFKAAHDLVSTGQQGLVIDQQLEGVNKQLIAARTDLGVKRSSYEQARSLTAGSVQDGAIPEALASTALGSMRARYADMVANMNELASSLGASHPRMIAARSQVAGMRQSIEQELARIRQSLQSGMERAEGNVRALEARLSELTRSSLDTSEAGIKARQLQSEVDTLRALYKAFLARSEELGQGDAVNVNNSRVISKAVGVGGSGMLAKLMVLVAATLFGIAAGCGLAVARELLGRMLTRPGTDMPVADSEPVGVASKPIANEGDPGPLSMRSLPIAVDLLLHLHQPDQTSTIVLLSLDNDKPSPSILPRLADALYRHSKDVLYSSGEGADLSDRRHAVDAPLGDVLKFRRLSPIPEHPADSSAPTFRNSTSRRKTADYVLIDASGGEASRHLDELLAEASGILILADQHDGQKKIDAFIKSLAPFEDRMLGTLIVDKTT</sequence>